<dbReference type="InterPro" id="IPR001304">
    <property type="entry name" value="C-type_lectin-like"/>
</dbReference>
<dbReference type="GO" id="GO:1990430">
    <property type="term" value="F:extracellular matrix protein binding"/>
    <property type="evidence" value="ECO:0007669"/>
    <property type="project" value="TreeGrafter"/>
</dbReference>
<dbReference type="GO" id="GO:0030246">
    <property type="term" value="F:carbohydrate binding"/>
    <property type="evidence" value="ECO:0007669"/>
    <property type="project" value="UniProtKB-KW"/>
</dbReference>
<evidence type="ECO:0000256" key="3">
    <source>
        <dbReference type="ARBA" id="ARBA00022729"/>
    </source>
</evidence>
<sequence>TTMSGWLAFTYGCFVVYFERKIFLDSWRSCKAKGGNLATIKRKEDAGAIVTLFSTLDLRQSHTKVQVWIGLQRQPRQCSENIDNFKWLDSSCSVPVDGYLCHFTNYTSKQPTWSRDVCCSFSATKSAFYFSISFYF</sequence>
<dbReference type="InterPro" id="IPR051505">
    <property type="entry name" value="C-type_lectin_domain"/>
</dbReference>
<evidence type="ECO:0000256" key="6">
    <source>
        <dbReference type="ARBA" id="ARBA00023136"/>
    </source>
</evidence>
<dbReference type="PANTHER" id="PTHR14789">
    <property type="entry name" value="CHONDROLECTIN VARIANT CHODLFDELTAE"/>
    <property type="match status" value="1"/>
</dbReference>
<keyword evidence="2" id="KW-0812">Transmembrane</keyword>
<dbReference type="GeneTree" id="ENSGT00940000156996"/>
<comment type="subcellular location">
    <subcellularLocation>
        <location evidence="1">Membrane</location>
        <topology evidence="1">Single-pass type I membrane protein</topology>
    </subcellularLocation>
</comment>
<keyword evidence="6" id="KW-0472">Membrane</keyword>
<dbReference type="GO" id="GO:0009897">
    <property type="term" value="C:external side of plasma membrane"/>
    <property type="evidence" value="ECO:0007669"/>
    <property type="project" value="TreeGrafter"/>
</dbReference>
<dbReference type="GO" id="GO:0050840">
    <property type="term" value="F:extracellular matrix binding"/>
    <property type="evidence" value="ECO:0007669"/>
    <property type="project" value="TreeGrafter"/>
</dbReference>
<keyword evidence="4" id="KW-0430">Lectin</keyword>
<reference evidence="8" key="2">
    <citation type="submission" date="2025-09" db="UniProtKB">
        <authorList>
            <consortium name="Ensembl"/>
        </authorList>
    </citation>
    <scope>IDENTIFICATION</scope>
</reference>
<dbReference type="GO" id="GO:0031012">
    <property type="term" value="C:extracellular matrix"/>
    <property type="evidence" value="ECO:0007669"/>
    <property type="project" value="TreeGrafter"/>
</dbReference>
<dbReference type="PROSITE" id="PS50041">
    <property type="entry name" value="C_TYPE_LECTIN_2"/>
    <property type="match status" value="1"/>
</dbReference>
<dbReference type="InterPro" id="IPR016187">
    <property type="entry name" value="CTDL_fold"/>
</dbReference>
<keyword evidence="9" id="KW-1185">Reference proteome</keyword>
<organism evidence="8 9">
    <name type="scientific">Kryptolebias marmoratus</name>
    <name type="common">Mangrove killifish</name>
    <name type="synonym">Rivulus marmoratus</name>
    <dbReference type="NCBI Taxonomy" id="37003"/>
    <lineage>
        <taxon>Eukaryota</taxon>
        <taxon>Metazoa</taxon>
        <taxon>Chordata</taxon>
        <taxon>Craniata</taxon>
        <taxon>Vertebrata</taxon>
        <taxon>Euteleostomi</taxon>
        <taxon>Actinopterygii</taxon>
        <taxon>Neopterygii</taxon>
        <taxon>Teleostei</taxon>
        <taxon>Neoteleostei</taxon>
        <taxon>Acanthomorphata</taxon>
        <taxon>Ovalentaria</taxon>
        <taxon>Atherinomorphae</taxon>
        <taxon>Cyprinodontiformes</taxon>
        <taxon>Rivulidae</taxon>
        <taxon>Kryptolebias</taxon>
    </lineage>
</organism>
<name>A0A3Q2ZZH4_KRYMA</name>
<dbReference type="PANTHER" id="PTHR14789:SF4">
    <property type="entry name" value="ENDOSIALIN"/>
    <property type="match status" value="1"/>
</dbReference>
<accession>A0A3Q2ZZH4</accession>
<dbReference type="GO" id="GO:0016477">
    <property type="term" value="P:cell migration"/>
    <property type="evidence" value="ECO:0007669"/>
    <property type="project" value="TreeGrafter"/>
</dbReference>
<reference evidence="8" key="1">
    <citation type="submission" date="2025-08" db="UniProtKB">
        <authorList>
            <consortium name="Ensembl"/>
        </authorList>
    </citation>
    <scope>IDENTIFICATION</scope>
</reference>
<evidence type="ECO:0000313" key="9">
    <source>
        <dbReference type="Proteomes" id="UP000264800"/>
    </source>
</evidence>
<evidence type="ECO:0000256" key="5">
    <source>
        <dbReference type="ARBA" id="ARBA00022989"/>
    </source>
</evidence>
<protein>
    <submittedName>
        <fullName evidence="8">CD248 molecule, endosialin a</fullName>
    </submittedName>
</protein>
<dbReference type="AlphaFoldDB" id="A0A3Q2ZZH4"/>
<proteinExistence type="predicted"/>
<dbReference type="SMART" id="SM00034">
    <property type="entry name" value="CLECT"/>
    <property type="match status" value="1"/>
</dbReference>
<evidence type="ECO:0000259" key="7">
    <source>
        <dbReference type="PROSITE" id="PS50041"/>
    </source>
</evidence>
<dbReference type="Proteomes" id="UP000264800">
    <property type="component" value="Unplaced"/>
</dbReference>
<evidence type="ECO:0000256" key="2">
    <source>
        <dbReference type="ARBA" id="ARBA00022692"/>
    </source>
</evidence>
<feature type="domain" description="C-type lectin" evidence="7">
    <location>
        <begin position="9"/>
        <end position="118"/>
    </location>
</feature>
<dbReference type="InterPro" id="IPR016186">
    <property type="entry name" value="C-type_lectin-like/link_sf"/>
</dbReference>
<evidence type="ECO:0000256" key="4">
    <source>
        <dbReference type="ARBA" id="ARBA00022734"/>
    </source>
</evidence>
<evidence type="ECO:0000256" key="1">
    <source>
        <dbReference type="ARBA" id="ARBA00004479"/>
    </source>
</evidence>
<dbReference type="Ensembl" id="ENSKMAT00000009497.1">
    <property type="protein sequence ID" value="ENSKMAP00000009356.1"/>
    <property type="gene ID" value="ENSKMAG00000007009.1"/>
</dbReference>
<keyword evidence="3" id="KW-0732">Signal</keyword>
<keyword evidence="5" id="KW-1133">Transmembrane helix</keyword>
<dbReference type="Gene3D" id="3.10.100.10">
    <property type="entry name" value="Mannose-Binding Protein A, subunit A"/>
    <property type="match status" value="1"/>
</dbReference>
<dbReference type="SUPFAM" id="SSF56436">
    <property type="entry name" value="C-type lectin-like"/>
    <property type="match status" value="1"/>
</dbReference>
<evidence type="ECO:0000313" key="8">
    <source>
        <dbReference type="Ensembl" id="ENSKMAP00000009356.1"/>
    </source>
</evidence>